<dbReference type="AlphaFoldDB" id="A0A9W8TDE2"/>
<gene>
    <name evidence="2" type="ORF">NLJ89_g1979</name>
</gene>
<dbReference type="Pfam" id="PF20415">
    <property type="entry name" value="DUF6699"/>
    <property type="match status" value="1"/>
</dbReference>
<organism evidence="2 3">
    <name type="scientific">Agrocybe chaxingu</name>
    <dbReference type="NCBI Taxonomy" id="84603"/>
    <lineage>
        <taxon>Eukaryota</taxon>
        <taxon>Fungi</taxon>
        <taxon>Dikarya</taxon>
        <taxon>Basidiomycota</taxon>
        <taxon>Agaricomycotina</taxon>
        <taxon>Agaricomycetes</taxon>
        <taxon>Agaricomycetidae</taxon>
        <taxon>Agaricales</taxon>
        <taxon>Agaricineae</taxon>
        <taxon>Strophariaceae</taxon>
        <taxon>Agrocybe</taxon>
    </lineage>
</organism>
<accession>A0A9W8TDE2</accession>
<name>A0A9W8TDE2_9AGAR</name>
<dbReference type="EMBL" id="JANKHO010000112">
    <property type="protein sequence ID" value="KAJ3515090.1"/>
    <property type="molecule type" value="Genomic_DNA"/>
</dbReference>
<keyword evidence="3" id="KW-1185">Reference proteome</keyword>
<evidence type="ECO:0000313" key="3">
    <source>
        <dbReference type="Proteomes" id="UP001148786"/>
    </source>
</evidence>
<dbReference type="InterPro" id="IPR046522">
    <property type="entry name" value="DUF6699"/>
</dbReference>
<dbReference type="Proteomes" id="UP001148786">
    <property type="component" value="Unassembled WGS sequence"/>
</dbReference>
<dbReference type="OrthoDB" id="3241567at2759"/>
<evidence type="ECO:0000313" key="2">
    <source>
        <dbReference type="EMBL" id="KAJ3515090.1"/>
    </source>
</evidence>
<reference evidence="2" key="1">
    <citation type="submission" date="2022-07" db="EMBL/GenBank/DDBJ databases">
        <title>Genome Sequence of Agrocybe chaxingu.</title>
        <authorList>
            <person name="Buettner E."/>
        </authorList>
    </citation>
    <scope>NUCLEOTIDE SEQUENCE</scope>
    <source>
        <strain evidence="2">MP-N11</strain>
    </source>
</reference>
<comment type="caution">
    <text evidence="2">The sequence shown here is derived from an EMBL/GenBank/DDBJ whole genome shotgun (WGS) entry which is preliminary data.</text>
</comment>
<proteinExistence type="predicted"/>
<evidence type="ECO:0000259" key="1">
    <source>
        <dbReference type="Pfam" id="PF20415"/>
    </source>
</evidence>
<sequence length="328" mass="37283">MSKPLLVLGHVEVADLASLILPISDSPDLPPYINNQHSTSVSAGLQFSSAALTRVGASKKPLNAIMSNSPVNEPFIPPSPSTFLPKNEPPRLPTPEMQVFSPPHDASQTICWRKPRGWQPTASPWMQTYLFHPHMPFVPLEPAPVFYIHRHLCQNFPNPDAGPELLWDLIHEPDFARIRDPKHFKRWIKPDFDAEALQPSVKKVWVFSDHPVLAYWMTRWGHITIESYKVSVRDVLEAVFSYLHTPLTKEDIHNVSAIPGNREHLRFARAQRAKDSYEVESVVLSSGYKRIDVLGGHRKFKGIHVLIFPDETWRMYLGLLPGPVPRVC</sequence>
<protein>
    <recommendedName>
        <fullName evidence="1">DUF6699 domain-containing protein</fullName>
    </recommendedName>
</protein>
<feature type="domain" description="DUF6699" evidence="1">
    <location>
        <begin position="165"/>
        <end position="303"/>
    </location>
</feature>